<keyword evidence="7" id="KW-0862">Zinc</keyword>
<dbReference type="CDD" id="cd23081">
    <property type="entry name" value="cpPDZ_EcRseP-like"/>
    <property type="match status" value="1"/>
</dbReference>
<dbReference type="HOGENOM" id="CLU_025778_0_2_5"/>
<evidence type="ECO:0000256" key="10">
    <source>
        <dbReference type="ARBA" id="ARBA00023136"/>
    </source>
</evidence>
<protein>
    <submittedName>
        <fullName evidence="13">Membrane-associated zinc metallopeptidase</fullName>
    </submittedName>
</protein>
<evidence type="ECO:0000256" key="5">
    <source>
        <dbReference type="ARBA" id="ARBA00022692"/>
    </source>
</evidence>
<dbReference type="CDD" id="cd06163">
    <property type="entry name" value="S2P-M50_PDZ_RseP-like"/>
    <property type="match status" value="1"/>
</dbReference>
<dbReference type="InterPro" id="IPR004387">
    <property type="entry name" value="Pept_M50_Zn"/>
</dbReference>
<dbReference type="InterPro" id="IPR036034">
    <property type="entry name" value="PDZ_sf"/>
</dbReference>
<comment type="similarity">
    <text evidence="3">Belongs to the peptidase M50B family.</text>
</comment>
<dbReference type="SMART" id="SM00228">
    <property type="entry name" value="PDZ"/>
    <property type="match status" value="1"/>
</dbReference>
<evidence type="ECO:0000256" key="11">
    <source>
        <dbReference type="SAM" id="Phobius"/>
    </source>
</evidence>
<gene>
    <name evidence="13" type="ordered locus">MexAM1_META2p0479</name>
</gene>
<comment type="subcellular location">
    <subcellularLocation>
        <location evidence="2">Membrane</location>
        <topology evidence="2">Multi-pass membrane protein</topology>
    </subcellularLocation>
</comment>
<keyword evidence="14" id="KW-1185">Reference proteome</keyword>
<dbReference type="Pfam" id="PF02163">
    <property type="entry name" value="Peptidase_M50"/>
    <property type="match status" value="1"/>
</dbReference>
<keyword evidence="4" id="KW-0645">Protease</keyword>
<evidence type="ECO:0000256" key="4">
    <source>
        <dbReference type="ARBA" id="ARBA00022670"/>
    </source>
</evidence>
<organism evidence="13 14">
    <name type="scientific">Methylorubrum extorquens (strain ATCC 14718 / DSM 1338 / JCM 2805 / NCIMB 9133 / AM1)</name>
    <name type="common">Methylobacterium extorquens</name>
    <dbReference type="NCBI Taxonomy" id="272630"/>
    <lineage>
        <taxon>Bacteria</taxon>
        <taxon>Pseudomonadati</taxon>
        <taxon>Pseudomonadota</taxon>
        <taxon>Alphaproteobacteria</taxon>
        <taxon>Hyphomicrobiales</taxon>
        <taxon>Methylobacteriaceae</taxon>
        <taxon>Methylorubrum</taxon>
    </lineage>
</organism>
<feature type="transmembrane region" description="Helical" evidence="11">
    <location>
        <begin position="104"/>
        <end position="126"/>
    </location>
</feature>
<feature type="domain" description="PDZ" evidence="12">
    <location>
        <begin position="137"/>
        <end position="179"/>
    </location>
</feature>
<evidence type="ECO:0000256" key="6">
    <source>
        <dbReference type="ARBA" id="ARBA00022801"/>
    </source>
</evidence>
<dbReference type="GO" id="GO:0006508">
    <property type="term" value="P:proteolysis"/>
    <property type="evidence" value="ECO:0007669"/>
    <property type="project" value="UniProtKB-KW"/>
</dbReference>
<accession>C5B4E5</accession>
<evidence type="ECO:0000256" key="8">
    <source>
        <dbReference type="ARBA" id="ARBA00022989"/>
    </source>
</evidence>
<dbReference type="EMBL" id="CP001511">
    <property type="protein sequence ID" value="ACS43327.1"/>
    <property type="molecule type" value="Genomic_DNA"/>
</dbReference>
<dbReference type="SUPFAM" id="SSF50156">
    <property type="entry name" value="PDZ domain-like"/>
    <property type="match status" value="1"/>
</dbReference>
<keyword evidence="8 11" id="KW-1133">Transmembrane helix</keyword>
<dbReference type="GO" id="GO:0004222">
    <property type="term" value="F:metalloendopeptidase activity"/>
    <property type="evidence" value="ECO:0007669"/>
    <property type="project" value="InterPro"/>
</dbReference>
<dbReference type="InterPro" id="IPR001478">
    <property type="entry name" value="PDZ"/>
</dbReference>
<name>C5B4E5_METEA</name>
<keyword evidence="6" id="KW-0378">Hydrolase</keyword>
<evidence type="ECO:0000256" key="7">
    <source>
        <dbReference type="ARBA" id="ARBA00022833"/>
    </source>
</evidence>
<proteinExistence type="inferred from homology"/>
<dbReference type="InterPro" id="IPR041489">
    <property type="entry name" value="PDZ_6"/>
</dbReference>
<feature type="transmembrane region" description="Helical" evidence="11">
    <location>
        <begin position="336"/>
        <end position="354"/>
    </location>
</feature>
<comment type="cofactor">
    <cofactor evidence="1">
        <name>Zn(2+)</name>
        <dbReference type="ChEBI" id="CHEBI:29105"/>
    </cofactor>
</comment>
<keyword evidence="5 11" id="KW-0812">Transmembrane</keyword>
<keyword evidence="13" id="KW-0614">Plasmid</keyword>
<dbReference type="InterPro" id="IPR008915">
    <property type="entry name" value="Peptidase_M50"/>
</dbReference>
<dbReference type="PANTHER" id="PTHR42837">
    <property type="entry name" value="REGULATOR OF SIGMA-E PROTEASE RSEP"/>
    <property type="match status" value="1"/>
</dbReference>
<evidence type="ECO:0000313" key="14">
    <source>
        <dbReference type="Proteomes" id="UP000009081"/>
    </source>
</evidence>
<evidence type="ECO:0000256" key="9">
    <source>
        <dbReference type="ARBA" id="ARBA00023049"/>
    </source>
</evidence>
<dbReference type="PANTHER" id="PTHR42837:SF2">
    <property type="entry name" value="MEMBRANE METALLOPROTEASE ARASP2, CHLOROPLASTIC-RELATED"/>
    <property type="match status" value="1"/>
</dbReference>
<dbReference type="AlphaFoldDB" id="C5B4E5"/>
<dbReference type="Proteomes" id="UP000009081">
    <property type="component" value="Plasmid megaplasmid"/>
</dbReference>
<dbReference type="GO" id="GO:0016020">
    <property type="term" value="C:membrane"/>
    <property type="evidence" value="ECO:0007669"/>
    <property type="project" value="UniProtKB-SubCell"/>
</dbReference>
<evidence type="ECO:0000256" key="1">
    <source>
        <dbReference type="ARBA" id="ARBA00001947"/>
    </source>
</evidence>
<dbReference type="PROSITE" id="PS50106">
    <property type="entry name" value="PDZ"/>
    <property type="match status" value="1"/>
</dbReference>
<sequence>MFETLLATAAYVLLISTVVGIHELGHYLAARALGIQPVEFSIGFGRLLFSWTDARGCRWSFRAIPMGGYVKFLGDGDAASSTSVDVAPDQRRRTLAGAGPGARAAVAFAGPFANLVLTFVVLTGLYSGIGRLYTPTVVEGVLPGSAAEAAGFRPGDRIVAIGGVAIARFEDMQALVVARAGMPTTVEILRGGAPIVLTATPAAAQVEDNFGRRREIGRIGLKGGTPVFERVPVASAFSHGLGDMIFLARQIGQILRETVVGERPVDQLAGPARIAEAAGDAMRSGWPNLLFLVAFFSINLGLMNLLPIPIMDGGLIALCGVEVLRGRPLGERAQRVVTAMGLAMVGCLMLVVVVNDVRYLFSRI</sequence>
<geneLocation type="plasmid" evidence="13 14">
    <name>megaplasmid</name>
</geneLocation>
<dbReference type="KEGG" id="mea:Mex_2p0479"/>
<dbReference type="Gene3D" id="2.30.42.10">
    <property type="match status" value="1"/>
</dbReference>
<feature type="transmembrane region" description="Helical" evidence="11">
    <location>
        <begin position="289"/>
        <end position="308"/>
    </location>
</feature>
<evidence type="ECO:0000256" key="2">
    <source>
        <dbReference type="ARBA" id="ARBA00004141"/>
    </source>
</evidence>
<dbReference type="OrthoDB" id="9782003at2"/>
<reference evidence="13 14" key="1">
    <citation type="journal article" date="2009" name="PLoS ONE">
        <title>Methylobacterium genome sequences: a reference blueprint to investigate microbial metabolism of C1 compounds from natural and industrial sources.</title>
        <authorList>
            <person name="Vuilleumier S."/>
            <person name="Chistoserdova L."/>
            <person name="Lee M.-C."/>
            <person name="Bringel F."/>
            <person name="Lajus A."/>
            <person name="Zhou Y."/>
            <person name="Gourion B."/>
            <person name="Barbe V."/>
            <person name="Chang J."/>
            <person name="Cruveiller S."/>
            <person name="Dossat C."/>
            <person name="Gillett W."/>
            <person name="Gruffaz C."/>
            <person name="Haugen E."/>
            <person name="Hourcade E."/>
            <person name="Levy R."/>
            <person name="Mangenot S."/>
            <person name="Muller E."/>
            <person name="Nadalig T."/>
            <person name="Pagni M."/>
            <person name="Penny C."/>
            <person name="Peyraud R."/>
            <person name="Robinson D.G."/>
            <person name="Roche D."/>
            <person name="Rouy Z."/>
            <person name="Saenampechek C."/>
            <person name="Salvignol G."/>
            <person name="Vallenet D."/>
            <person name="Wu Z."/>
            <person name="Marx C.J."/>
            <person name="Vorholt J.A."/>
            <person name="Olson M.V."/>
            <person name="Kaul R."/>
            <person name="Weissenbach J."/>
            <person name="Medigue C."/>
            <person name="Lidstrom M.E."/>
        </authorList>
    </citation>
    <scope>NUCLEOTIDE SEQUENCE [LARGE SCALE GENOMIC DNA]</scope>
    <source>
        <strain evidence="14">ATCC 14718 / DSM 1338 / JCM 2805 / NCIMB 9133 / AM1</strain>
    </source>
</reference>
<evidence type="ECO:0000313" key="13">
    <source>
        <dbReference type="EMBL" id="ACS43327.1"/>
    </source>
</evidence>
<dbReference type="RefSeq" id="WP_012753796.1">
    <property type="nucleotide sequence ID" value="NC_012811.1"/>
</dbReference>
<evidence type="ECO:0000256" key="3">
    <source>
        <dbReference type="ARBA" id="ARBA00007931"/>
    </source>
</evidence>
<evidence type="ECO:0000259" key="12">
    <source>
        <dbReference type="PROSITE" id="PS50106"/>
    </source>
</evidence>
<dbReference type="Pfam" id="PF17820">
    <property type="entry name" value="PDZ_6"/>
    <property type="match status" value="1"/>
</dbReference>
<keyword evidence="10 11" id="KW-0472">Membrane</keyword>
<keyword evidence="9" id="KW-0482">Metalloprotease</keyword>